<evidence type="ECO:0000256" key="2">
    <source>
        <dbReference type="ARBA" id="ARBA00022801"/>
    </source>
</evidence>
<dbReference type="InterPro" id="IPR024607">
    <property type="entry name" value="Sulfatase_CS"/>
</dbReference>
<comment type="caution">
    <text evidence="4">The sequence shown here is derived from an EMBL/GenBank/DDBJ whole genome shotgun (WGS) entry which is preliminary data.</text>
</comment>
<dbReference type="Pfam" id="PF00884">
    <property type="entry name" value="Sulfatase"/>
    <property type="match status" value="1"/>
</dbReference>
<dbReference type="GO" id="GO:0016787">
    <property type="term" value="F:hydrolase activity"/>
    <property type="evidence" value="ECO:0007669"/>
    <property type="project" value="UniProtKB-KW"/>
</dbReference>
<dbReference type="PROSITE" id="PS00523">
    <property type="entry name" value="SULFATASE_1"/>
    <property type="match status" value="1"/>
</dbReference>
<name>A0AAV2VYX6_9VIBR</name>
<dbReference type="Proteomes" id="UP000018211">
    <property type="component" value="Unassembled WGS sequence"/>
</dbReference>
<dbReference type="PROSITE" id="PS00149">
    <property type="entry name" value="SULFATASE_2"/>
    <property type="match status" value="1"/>
</dbReference>
<dbReference type="Gene3D" id="3.30.1120.10">
    <property type="match status" value="1"/>
</dbReference>
<evidence type="ECO:0000313" key="5">
    <source>
        <dbReference type="Proteomes" id="UP000018211"/>
    </source>
</evidence>
<dbReference type="InterPro" id="IPR000917">
    <property type="entry name" value="Sulfatase_N"/>
</dbReference>
<feature type="domain" description="Sulfatase N-terminal" evidence="3">
    <location>
        <begin position="19"/>
        <end position="390"/>
    </location>
</feature>
<dbReference type="SUPFAM" id="SSF53649">
    <property type="entry name" value="Alkaline phosphatase-like"/>
    <property type="match status" value="1"/>
</dbReference>
<gene>
    <name evidence="4" type="ORF">VIBNISOn1_900057</name>
</gene>
<organism evidence="4 5">
    <name type="scientific">Vibrio nigripulchritudo SOn1</name>
    <dbReference type="NCBI Taxonomy" id="1238450"/>
    <lineage>
        <taxon>Bacteria</taxon>
        <taxon>Pseudomonadati</taxon>
        <taxon>Pseudomonadota</taxon>
        <taxon>Gammaproteobacteria</taxon>
        <taxon>Vibrionales</taxon>
        <taxon>Vibrionaceae</taxon>
        <taxon>Vibrio</taxon>
    </lineage>
</organism>
<reference evidence="4 5" key="1">
    <citation type="journal article" date="2013" name="ISME J.">
        <title>Comparative genomics of pathogenic lineages of Vibrio nigripulchritudo identifies virulence-associated traits.</title>
        <authorList>
            <person name="Goudenege D."/>
            <person name="Labreuche Y."/>
            <person name="Krin E."/>
            <person name="Ansquer D."/>
            <person name="Mangenot S."/>
            <person name="Calteau A."/>
            <person name="Medigue C."/>
            <person name="Mazel D."/>
            <person name="Polz M.F."/>
            <person name="Le Roux F."/>
        </authorList>
    </citation>
    <scope>NUCLEOTIDE SEQUENCE [LARGE SCALE GENOMIC DNA]</scope>
    <source>
        <strain evidence="4 5">SOn1</strain>
    </source>
</reference>
<dbReference type="InterPro" id="IPR017850">
    <property type="entry name" value="Alkaline_phosphatase_core_sf"/>
</dbReference>
<protein>
    <submittedName>
        <fullName evidence="4">Arylsulfatase A</fullName>
    </submittedName>
</protein>
<evidence type="ECO:0000313" key="4">
    <source>
        <dbReference type="EMBL" id="CCO49833.1"/>
    </source>
</evidence>
<evidence type="ECO:0000259" key="3">
    <source>
        <dbReference type="Pfam" id="PF00884"/>
    </source>
</evidence>
<dbReference type="PANTHER" id="PTHR43751:SF6">
    <property type="entry name" value="N-ACETYLGALACTOSAMINE-6-O-SULFATASE"/>
    <property type="match status" value="1"/>
</dbReference>
<proteinExistence type="inferred from homology"/>
<dbReference type="Gene3D" id="3.40.720.10">
    <property type="entry name" value="Alkaline Phosphatase, subunit A"/>
    <property type="match status" value="1"/>
</dbReference>
<dbReference type="AlphaFoldDB" id="A0AAV2VYX6"/>
<dbReference type="CDD" id="cd16143">
    <property type="entry name" value="ARS_like"/>
    <property type="match status" value="1"/>
</dbReference>
<comment type="similarity">
    <text evidence="1">Belongs to the sulfatase family.</text>
</comment>
<sequence>MQTGKTMTEENQKKKQSHPNVIIMYADDLGFGDVGCYGANEIPTPNLDKLAEDGLKFHQGYATAATCTPSRYSLLTGSYPWRNPDAAVLPGDAPQIIGKLDDTMPRMFQKAGYQTGIVGKWHLGLGNGDLNFNDTIDGTPNDVGFDESYIMAATNDRVPCVYIDNREVENLDPSDPIEVTYEWDQAFDDVPTGRHNPELLDVMYDHGHDGTIINGVSRIGHMRGGASAVWNDETMGEVFANRAIDFIEKNQNEPFFLFYALHQPHVPRIPNPKFRGSTPHGVRGDVIVEMDWCIGQVLDKLDALNLQDDTIVIFSSDNGPVLNDGYKDEAVVLNGDHKMAGPLRGGKYSLFEGGTRVPFIVRWPEGIERGDSNALINQVDLYATFAAMTGQPLKEQEAPDSQNLFEALTGQDPVGRDDMVLEGMQYKKVYRDQQYAYIPPHDDDFICQYTGNEKGNTPEPQLFDLNDDVGQVKNLATEMPEKVDELAAKLESIVSKKKSR</sequence>
<keyword evidence="2" id="KW-0378">Hydrolase</keyword>
<dbReference type="EMBL" id="CAOF01000187">
    <property type="protein sequence ID" value="CCO49833.1"/>
    <property type="molecule type" value="Genomic_DNA"/>
</dbReference>
<evidence type="ECO:0000256" key="1">
    <source>
        <dbReference type="ARBA" id="ARBA00008779"/>
    </source>
</evidence>
<dbReference type="InterPro" id="IPR052701">
    <property type="entry name" value="GAG_Ulvan_Degrading_Sulfatases"/>
</dbReference>
<accession>A0AAV2VYX6</accession>
<dbReference type="PANTHER" id="PTHR43751">
    <property type="entry name" value="SULFATASE"/>
    <property type="match status" value="1"/>
</dbReference>